<dbReference type="EMBL" id="KB546018">
    <property type="protein sequence ID" value="EMP31276.1"/>
    <property type="molecule type" value="Genomic_DNA"/>
</dbReference>
<sequence length="135" mass="14404">MEIKNKNIIDQDDMDARCRTGSHLLVLLVAGDVFDVDVPGPLDGVRDHEALHELCVVSTNPTGGFFMKDWIVVVGTESVGAPGRELPRRQPHWARQEEAGSRGFGGVGGSSTPQVEGKSMPMILVPGKPASSATN</sequence>
<evidence type="ECO:0000313" key="2">
    <source>
        <dbReference type="EMBL" id="EMP31276.1"/>
    </source>
</evidence>
<dbReference type="Proteomes" id="UP000031443">
    <property type="component" value="Unassembled WGS sequence"/>
</dbReference>
<accession>M7B0B8</accession>
<feature type="region of interest" description="Disordered" evidence="1">
    <location>
        <begin position="81"/>
        <end position="135"/>
    </location>
</feature>
<protein>
    <submittedName>
        <fullName evidence="2">Uncharacterized protein</fullName>
    </submittedName>
</protein>
<proteinExistence type="predicted"/>
<evidence type="ECO:0000313" key="3">
    <source>
        <dbReference type="Proteomes" id="UP000031443"/>
    </source>
</evidence>
<reference evidence="3" key="1">
    <citation type="journal article" date="2013" name="Nat. Genet.">
        <title>The draft genomes of soft-shell turtle and green sea turtle yield insights into the development and evolution of the turtle-specific body plan.</title>
        <authorList>
            <person name="Wang Z."/>
            <person name="Pascual-Anaya J."/>
            <person name="Zadissa A."/>
            <person name="Li W."/>
            <person name="Niimura Y."/>
            <person name="Huang Z."/>
            <person name="Li C."/>
            <person name="White S."/>
            <person name="Xiong Z."/>
            <person name="Fang D."/>
            <person name="Wang B."/>
            <person name="Ming Y."/>
            <person name="Chen Y."/>
            <person name="Zheng Y."/>
            <person name="Kuraku S."/>
            <person name="Pignatelli M."/>
            <person name="Herrero J."/>
            <person name="Beal K."/>
            <person name="Nozawa M."/>
            <person name="Li Q."/>
            <person name="Wang J."/>
            <person name="Zhang H."/>
            <person name="Yu L."/>
            <person name="Shigenobu S."/>
            <person name="Wang J."/>
            <person name="Liu J."/>
            <person name="Flicek P."/>
            <person name="Searle S."/>
            <person name="Wang J."/>
            <person name="Kuratani S."/>
            <person name="Yin Y."/>
            <person name="Aken B."/>
            <person name="Zhang G."/>
            <person name="Irie N."/>
        </authorList>
    </citation>
    <scope>NUCLEOTIDE SEQUENCE [LARGE SCALE GENOMIC DNA]</scope>
</reference>
<name>M7B0B8_CHEMY</name>
<organism evidence="2 3">
    <name type="scientific">Chelonia mydas</name>
    <name type="common">Green sea-turtle</name>
    <name type="synonym">Chelonia agassizi</name>
    <dbReference type="NCBI Taxonomy" id="8469"/>
    <lineage>
        <taxon>Eukaryota</taxon>
        <taxon>Metazoa</taxon>
        <taxon>Chordata</taxon>
        <taxon>Craniata</taxon>
        <taxon>Vertebrata</taxon>
        <taxon>Euteleostomi</taxon>
        <taxon>Archelosauria</taxon>
        <taxon>Testudinata</taxon>
        <taxon>Testudines</taxon>
        <taxon>Cryptodira</taxon>
        <taxon>Durocryptodira</taxon>
        <taxon>Americhelydia</taxon>
        <taxon>Chelonioidea</taxon>
        <taxon>Cheloniidae</taxon>
        <taxon>Chelonia</taxon>
    </lineage>
</organism>
<dbReference type="AlphaFoldDB" id="M7B0B8"/>
<evidence type="ECO:0000256" key="1">
    <source>
        <dbReference type="SAM" id="MobiDB-lite"/>
    </source>
</evidence>
<keyword evidence="3" id="KW-1185">Reference proteome</keyword>
<gene>
    <name evidence="2" type="ORF">UY3_11596</name>
</gene>